<protein>
    <recommendedName>
        <fullName evidence="4">Secreted protein</fullName>
    </recommendedName>
</protein>
<evidence type="ECO:0000256" key="1">
    <source>
        <dbReference type="SAM" id="SignalP"/>
    </source>
</evidence>
<organism evidence="2 3">
    <name type="scientific">Phytophthora fragariae</name>
    <dbReference type="NCBI Taxonomy" id="53985"/>
    <lineage>
        <taxon>Eukaryota</taxon>
        <taxon>Sar</taxon>
        <taxon>Stramenopiles</taxon>
        <taxon>Oomycota</taxon>
        <taxon>Peronosporomycetes</taxon>
        <taxon>Peronosporales</taxon>
        <taxon>Peronosporaceae</taxon>
        <taxon>Phytophthora</taxon>
    </lineage>
</organism>
<gene>
    <name evidence="2" type="ORF">PF002_g5517</name>
</gene>
<accession>A0A6A4A679</accession>
<dbReference type="EMBL" id="QXGD01000180">
    <property type="protein sequence ID" value="KAE9248996.1"/>
    <property type="molecule type" value="Genomic_DNA"/>
</dbReference>
<proteinExistence type="predicted"/>
<reference evidence="2 3" key="1">
    <citation type="submission" date="2018-08" db="EMBL/GenBank/DDBJ databases">
        <title>Genomic investigation of the strawberry pathogen Phytophthora fragariae indicates pathogenicity is determined by transcriptional variation in three key races.</title>
        <authorList>
            <person name="Adams T.M."/>
            <person name="Armitage A.D."/>
            <person name="Sobczyk M.K."/>
            <person name="Bates H.J."/>
            <person name="Dunwell J.M."/>
            <person name="Nellist C.F."/>
            <person name="Harrison R.J."/>
        </authorList>
    </citation>
    <scope>NUCLEOTIDE SEQUENCE [LARGE SCALE GENOMIC DNA]</scope>
    <source>
        <strain evidence="2 3">BC-1</strain>
    </source>
</reference>
<sequence length="85" mass="9931">MIAARCRRITSLRWHLYSLWIATAAFRRLLRSRASSMALSSVAAYSNNSCRNLSTYILSCIPRKQRCTWVADWCHRRRMCSCARS</sequence>
<comment type="caution">
    <text evidence="2">The sequence shown here is derived from an EMBL/GenBank/DDBJ whole genome shotgun (WGS) entry which is preliminary data.</text>
</comment>
<keyword evidence="1" id="KW-0732">Signal</keyword>
<dbReference type="AlphaFoldDB" id="A0A6A4A679"/>
<dbReference type="Proteomes" id="UP000440367">
    <property type="component" value="Unassembled WGS sequence"/>
</dbReference>
<feature type="chain" id="PRO_5025638897" description="Secreted protein" evidence="1">
    <location>
        <begin position="26"/>
        <end position="85"/>
    </location>
</feature>
<name>A0A6A4A679_9STRA</name>
<evidence type="ECO:0008006" key="4">
    <source>
        <dbReference type="Google" id="ProtNLM"/>
    </source>
</evidence>
<feature type="signal peptide" evidence="1">
    <location>
        <begin position="1"/>
        <end position="25"/>
    </location>
</feature>
<evidence type="ECO:0000313" key="2">
    <source>
        <dbReference type="EMBL" id="KAE9248996.1"/>
    </source>
</evidence>
<evidence type="ECO:0000313" key="3">
    <source>
        <dbReference type="Proteomes" id="UP000440367"/>
    </source>
</evidence>